<dbReference type="InterPro" id="IPR001841">
    <property type="entry name" value="Znf_RING"/>
</dbReference>
<evidence type="ECO:0000259" key="6">
    <source>
        <dbReference type="PROSITE" id="PS50089"/>
    </source>
</evidence>
<dbReference type="Gene3D" id="4.10.830.40">
    <property type="match status" value="1"/>
</dbReference>
<dbReference type="SMART" id="SM00184">
    <property type="entry name" value="RING"/>
    <property type="match status" value="1"/>
</dbReference>
<dbReference type="PROSITE" id="PS50089">
    <property type="entry name" value="ZF_RING_2"/>
    <property type="match status" value="1"/>
</dbReference>
<dbReference type="PROSITE" id="PS00518">
    <property type="entry name" value="ZF_RING_1"/>
    <property type="match status" value="1"/>
</dbReference>
<dbReference type="PROSITE" id="PS50119">
    <property type="entry name" value="ZF_BBOX"/>
    <property type="match status" value="1"/>
</dbReference>
<dbReference type="KEGG" id="clv:102086931"/>
<keyword evidence="3" id="KW-0862">Zinc</keyword>
<keyword evidence="5" id="KW-0175">Coiled coil</keyword>
<dbReference type="InterPro" id="IPR017907">
    <property type="entry name" value="Znf_RING_CS"/>
</dbReference>
<evidence type="ECO:0000256" key="4">
    <source>
        <dbReference type="PROSITE-ProRule" id="PRU00024"/>
    </source>
</evidence>
<sequence length="410" mass="45912">MANEFGGVASLEAEFSCPICLSLYKNPVLLKCGHSFCKECIQKTLSAQQQFEAPYSCPMCKAQLDPTLELQKNFQLCNIMKIFLPTASEGQQNEGSAEGKKDTVPCDYCLDQSQPVVKTCLSCDVSLCQAHLNKHNAKASHQDHVLVEVGAGGGAAERRCPEHGKLLECFCQDEGLLICVLCSIVGRHKGHSIVTLKEAHNKELGELSATMTQLQEDKNALITALKELQKSENQVKTNTKTVTSQLQKLFEEMKTAVIQKEKNILSDIQAIEKKQLADITKVKKKMEKRRDEAMKHLLSLQKMREEPDIFLFFKEFEVAKDRVASQDFSVNVMNVVAVQLYDAWINKYRQQMQNFMSKLDKQLQSIKYELTNQIRSSSGASHTGASSNCKCSKILVIPRDSGCESCRENT</sequence>
<dbReference type="Gene3D" id="3.30.160.60">
    <property type="entry name" value="Classic Zinc Finger"/>
    <property type="match status" value="1"/>
</dbReference>
<dbReference type="GO" id="GO:0016874">
    <property type="term" value="F:ligase activity"/>
    <property type="evidence" value="ECO:0007669"/>
    <property type="project" value="UniProtKB-KW"/>
</dbReference>
<evidence type="ECO:0000259" key="7">
    <source>
        <dbReference type="PROSITE" id="PS50119"/>
    </source>
</evidence>
<dbReference type="PANTHER" id="PTHR25465:SF77">
    <property type="entry name" value="E3 UBIQUITIN_ISG15 LIGASE TRIM25"/>
    <property type="match status" value="1"/>
</dbReference>
<evidence type="ECO:0000256" key="2">
    <source>
        <dbReference type="ARBA" id="ARBA00022771"/>
    </source>
</evidence>
<dbReference type="CDD" id="cd19769">
    <property type="entry name" value="Bbox2_TRIM16-like"/>
    <property type="match status" value="1"/>
</dbReference>
<evidence type="ECO:0000256" key="5">
    <source>
        <dbReference type="SAM" id="Coils"/>
    </source>
</evidence>
<keyword evidence="1" id="KW-0479">Metal-binding</keyword>
<evidence type="ECO:0000256" key="3">
    <source>
        <dbReference type="ARBA" id="ARBA00022833"/>
    </source>
</evidence>
<dbReference type="InterPro" id="IPR051051">
    <property type="entry name" value="E3_ubiq-ligase_TRIM/RNF"/>
</dbReference>
<dbReference type="SUPFAM" id="SSF103657">
    <property type="entry name" value="BAR/IMD domain-like"/>
    <property type="match status" value="1"/>
</dbReference>
<dbReference type="OrthoDB" id="6105938at2759"/>
<evidence type="ECO:0000256" key="1">
    <source>
        <dbReference type="ARBA" id="ARBA00022723"/>
    </source>
</evidence>
<evidence type="ECO:0000313" key="9">
    <source>
        <dbReference type="Proteomes" id="UP000053872"/>
    </source>
</evidence>
<dbReference type="InterPro" id="IPR027370">
    <property type="entry name" value="Znf-RING_euk"/>
</dbReference>
<dbReference type="InterPro" id="IPR027267">
    <property type="entry name" value="AH/BAR_dom_sf"/>
</dbReference>
<keyword evidence="8" id="KW-0436">Ligase</keyword>
<keyword evidence="2 4" id="KW-0863">Zinc-finger</keyword>
<name>A0A2I0LT92_COLLI</name>
<dbReference type="SUPFAM" id="SSF57845">
    <property type="entry name" value="B-box zinc-binding domain"/>
    <property type="match status" value="1"/>
</dbReference>
<comment type="caution">
    <text evidence="8">The sequence shown here is derived from an EMBL/GenBank/DDBJ whole genome shotgun (WGS) entry which is preliminary data.</text>
</comment>
<feature type="domain" description="B box-type" evidence="7">
    <location>
        <begin position="155"/>
        <end position="196"/>
    </location>
</feature>
<organism evidence="8 9">
    <name type="scientific">Columba livia</name>
    <name type="common">Rock dove</name>
    <dbReference type="NCBI Taxonomy" id="8932"/>
    <lineage>
        <taxon>Eukaryota</taxon>
        <taxon>Metazoa</taxon>
        <taxon>Chordata</taxon>
        <taxon>Craniata</taxon>
        <taxon>Vertebrata</taxon>
        <taxon>Euteleostomi</taxon>
        <taxon>Archelosauria</taxon>
        <taxon>Archosauria</taxon>
        <taxon>Dinosauria</taxon>
        <taxon>Saurischia</taxon>
        <taxon>Theropoda</taxon>
        <taxon>Coelurosauria</taxon>
        <taxon>Aves</taxon>
        <taxon>Neognathae</taxon>
        <taxon>Neoaves</taxon>
        <taxon>Columbimorphae</taxon>
        <taxon>Columbiformes</taxon>
        <taxon>Columbidae</taxon>
        <taxon>Columba</taxon>
    </lineage>
</organism>
<gene>
    <name evidence="8" type="ORF">A306_00010988</name>
</gene>
<keyword evidence="9" id="KW-1185">Reference proteome</keyword>
<evidence type="ECO:0000313" key="8">
    <source>
        <dbReference type="EMBL" id="PKK20643.1"/>
    </source>
</evidence>
<dbReference type="SMART" id="SM00336">
    <property type="entry name" value="BBOX"/>
    <property type="match status" value="2"/>
</dbReference>
<dbReference type="AlphaFoldDB" id="A0A2I0LT92"/>
<accession>A0A2I0LT92</accession>
<dbReference type="Pfam" id="PF13445">
    <property type="entry name" value="zf-RING_UBOX"/>
    <property type="match status" value="1"/>
</dbReference>
<dbReference type="EMBL" id="AKCR02000104">
    <property type="protein sequence ID" value="PKK20643.1"/>
    <property type="molecule type" value="Genomic_DNA"/>
</dbReference>
<dbReference type="SUPFAM" id="SSF57850">
    <property type="entry name" value="RING/U-box"/>
    <property type="match status" value="1"/>
</dbReference>
<reference evidence="8 9" key="1">
    <citation type="journal article" date="2013" name="Science">
        <title>Genomic diversity and evolution of the head crest in the rock pigeon.</title>
        <authorList>
            <person name="Shapiro M.D."/>
            <person name="Kronenberg Z."/>
            <person name="Li C."/>
            <person name="Domyan E.T."/>
            <person name="Pan H."/>
            <person name="Campbell M."/>
            <person name="Tan H."/>
            <person name="Huff C.D."/>
            <person name="Hu H."/>
            <person name="Vickrey A.I."/>
            <person name="Nielsen S.C."/>
            <person name="Stringham S.A."/>
            <person name="Hu H."/>
            <person name="Willerslev E."/>
            <person name="Gilbert M.T."/>
            <person name="Yandell M."/>
            <person name="Zhang G."/>
            <person name="Wang J."/>
        </authorList>
    </citation>
    <scope>NUCLEOTIDE SEQUENCE [LARGE SCALE GENOMIC DNA]</scope>
    <source>
        <tissue evidence="8">Blood</tissue>
    </source>
</reference>
<proteinExistence type="predicted"/>
<dbReference type="InterPro" id="IPR013083">
    <property type="entry name" value="Znf_RING/FYVE/PHD"/>
</dbReference>
<dbReference type="InParanoid" id="A0A2I0LT92"/>
<feature type="coiled-coil region" evidence="5">
    <location>
        <begin position="197"/>
        <end position="234"/>
    </location>
</feature>
<dbReference type="Proteomes" id="UP000053872">
    <property type="component" value="Unassembled WGS sequence"/>
</dbReference>
<dbReference type="PANTHER" id="PTHR25465">
    <property type="entry name" value="B-BOX DOMAIN CONTAINING"/>
    <property type="match status" value="1"/>
</dbReference>
<protein>
    <submittedName>
        <fullName evidence="8">E3 ubiquitin/ISG15 ligase TRIM25, transcript variant X1</fullName>
    </submittedName>
</protein>
<dbReference type="STRING" id="8932.A0A2I0LT92"/>
<dbReference type="InterPro" id="IPR000315">
    <property type="entry name" value="Znf_B-box"/>
</dbReference>
<dbReference type="Gene3D" id="3.30.40.10">
    <property type="entry name" value="Zinc/RING finger domain, C3HC4 (zinc finger)"/>
    <property type="match status" value="1"/>
</dbReference>
<dbReference type="GO" id="GO:0008270">
    <property type="term" value="F:zinc ion binding"/>
    <property type="evidence" value="ECO:0007669"/>
    <property type="project" value="UniProtKB-KW"/>
</dbReference>
<feature type="domain" description="RING-type" evidence="6">
    <location>
        <begin position="17"/>
        <end position="61"/>
    </location>
</feature>
<dbReference type="Pfam" id="PF00643">
    <property type="entry name" value="zf-B_box"/>
    <property type="match status" value="1"/>
</dbReference>